<evidence type="ECO:0000256" key="7">
    <source>
        <dbReference type="SAM" id="MobiDB-lite"/>
    </source>
</evidence>
<evidence type="ECO:0000313" key="9">
    <source>
        <dbReference type="EMBL" id="QNT59197.1"/>
    </source>
</evidence>
<feature type="compositionally biased region" description="Low complexity" evidence="7">
    <location>
        <begin position="8"/>
        <end position="20"/>
    </location>
</feature>
<evidence type="ECO:0000256" key="3">
    <source>
        <dbReference type="ARBA" id="ARBA00022679"/>
    </source>
</evidence>
<evidence type="ECO:0000313" key="10">
    <source>
        <dbReference type="Proteomes" id="UP000516412"/>
    </source>
</evidence>
<evidence type="ECO:0000256" key="4">
    <source>
        <dbReference type="ARBA" id="ARBA00022691"/>
    </source>
</evidence>
<proteinExistence type="predicted"/>
<keyword evidence="5" id="KW-0680">Restriction system</keyword>
<accession>A0A7H1MC32</accession>
<dbReference type="KEGG" id="nmus:H7A79_0320"/>
<gene>
    <name evidence="8" type="ORF">H7A79_0320</name>
    <name evidence="9" type="ORF">H7A79_1239</name>
</gene>
<keyword evidence="10" id="KW-1185">Reference proteome</keyword>
<dbReference type="SUPFAM" id="SSF53335">
    <property type="entry name" value="S-adenosyl-L-methionine-dependent methyltransferases"/>
    <property type="match status" value="1"/>
</dbReference>
<name>A0A7H1MC32_9NEIS</name>
<dbReference type="GO" id="GO:0009307">
    <property type="term" value="P:DNA restriction-modification system"/>
    <property type="evidence" value="ECO:0007669"/>
    <property type="project" value="UniProtKB-KW"/>
</dbReference>
<dbReference type="PRINTS" id="PR00105">
    <property type="entry name" value="C5METTRFRASE"/>
</dbReference>
<dbReference type="Pfam" id="PF00145">
    <property type="entry name" value="DNA_methylase"/>
    <property type="match status" value="1"/>
</dbReference>
<dbReference type="PANTHER" id="PTHR10629">
    <property type="entry name" value="CYTOSINE-SPECIFIC METHYLTRANSFERASE"/>
    <property type="match status" value="1"/>
</dbReference>
<keyword evidence="4" id="KW-0949">S-adenosyl-L-methionine</keyword>
<dbReference type="InterPro" id="IPR050390">
    <property type="entry name" value="C5-Methyltransferase"/>
</dbReference>
<feature type="compositionally biased region" description="Polar residues" evidence="7">
    <location>
        <begin position="21"/>
        <end position="33"/>
    </location>
</feature>
<feature type="region of interest" description="Disordered" evidence="7">
    <location>
        <begin position="1"/>
        <end position="58"/>
    </location>
</feature>
<dbReference type="PANTHER" id="PTHR10629:SF52">
    <property type="entry name" value="DNA (CYTOSINE-5)-METHYLTRANSFERASE 1"/>
    <property type="match status" value="1"/>
</dbReference>
<dbReference type="Gene3D" id="3.40.50.150">
    <property type="entry name" value="Vaccinia Virus protein VP39"/>
    <property type="match status" value="1"/>
</dbReference>
<dbReference type="KEGG" id="nmus:H7A79_1239"/>
<organism evidence="9 10">
    <name type="scientific">Neisseria musculi</name>
    <dbReference type="NCBI Taxonomy" id="1815583"/>
    <lineage>
        <taxon>Bacteria</taxon>
        <taxon>Pseudomonadati</taxon>
        <taxon>Pseudomonadota</taxon>
        <taxon>Betaproteobacteria</taxon>
        <taxon>Neisseriales</taxon>
        <taxon>Neisseriaceae</taxon>
        <taxon>Neisseria</taxon>
    </lineage>
</organism>
<protein>
    <recommendedName>
        <fullName evidence="1">DNA (cytosine-5-)-methyltransferase</fullName>
        <ecNumber evidence="1">2.1.1.37</ecNumber>
    </recommendedName>
</protein>
<keyword evidence="3" id="KW-0808">Transferase</keyword>
<dbReference type="GO" id="GO:0032259">
    <property type="term" value="P:methylation"/>
    <property type="evidence" value="ECO:0007669"/>
    <property type="project" value="UniProtKB-KW"/>
</dbReference>
<keyword evidence="2 9" id="KW-0489">Methyltransferase</keyword>
<evidence type="ECO:0000256" key="1">
    <source>
        <dbReference type="ARBA" id="ARBA00011975"/>
    </source>
</evidence>
<reference evidence="10" key="1">
    <citation type="submission" date="2020-09" db="EMBL/GenBank/DDBJ databases">
        <title>Complete Genome Sequence of mouse commensal type strain Neisseria musculi.</title>
        <authorList>
            <person name="Thapa E."/>
            <person name="Aluvathingal J."/>
            <person name="Nadendla S."/>
            <person name="Mehta A."/>
            <person name="Tettelin H."/>
            <person name="Weyand N.J."/>
        </authorList>
    </citation>
    <scope>NUCLEOTIDE SEQUENCE [LARGE SCALE GENOMIC DNA]</scope>
    <source>
        <strain evidence="10">NW831</strain>
    </source>
</reference>
<evidence type="ECO:0000256" key="6">
    <source>
        <dbReference type="ARBA" id="ARBA00047422"/>
    </source>
</evidence>
<dbReference type="EMBL" id="CP060414">
    <property type="protein sequence ID" value="QNT58630.1"/>
    <property type="molecule type" value="Genomic_DNA"/>
</dbReference>
<dbReference type="Proteomes" id="UP000516412">
    <property type="component" value="Chromosome"/>
</dbReference>
<dbReference type="GO" id="GO:0003677">
    <property type="term" value="F:DNA binding"/>
    <property type="evidence" value="ECO:0007669"/>
    <property type="project" value="TreeGrafter"/>
</dbReference>
<feature type="compositionally biased region" description="Polar residues" evidence="7">
    <location>
        <begin position="46"/>
        <end position="57"/>
    </location>
</feature>
<evidence type="ECO:0000256" key="2">
    <source>
        <dbReference type="ARBA" id="ARBA00022603"/>
    </source>
</evidence>
<reference evidence="9" key="2">
    <citation type="submission" date="2024-06" db="EMBL/GenBank/DDBJ databases">
        <title>Complete Genome Sequence of mouse commensal type strain Neisseria musculi.</title>
        <authorList>
            <person name="Thapa E."/>
            <person name="Aluvathingal J."/>
            <person name="Nadendla S."/>
            <person name="Mehta A."/>
            <person name="Tettelin H."/>
            <person name="Weyand N.J."/>
        </authorList>
    </citation>
    <scope>NUCLEOTIDE SEQUENCE</scope>
    <source>
        <strain evidence="9">NW831</strain>
    </source>
</reference>
<dbReference type="EC" id="2.1.1.37" evidence="1"/>
<dbReference type="GO" id="GO:0003886">
    <property type="term" value="F:DNA (cytosine-5-)-methyltransferase activity"/>
    <property type="evidence" value="ECO:0007669"/>
    <property type="project" value="UniProtKB-EC"/>
</dbReference>
<comment type="catalytic activity">
    <reaction evidence="6">
        <text>a 2'-deoxycytidine in DNA + S-adenosyl-L-methionine = a 5-methyl-2'-deoxycytidine in DNA + S-adenosyl-L-homocysteine + H(+)</text>
        <dbReference type="Rhea" id="RHEA:13681"/>
        <dbReference type="Rhea" id="RHEA-COMP:11369"/>
        <dbReference type="Rhea" id="RHEA-COMP:11370"/>
        <dbReference type="ChEBI" id="CHEBI:15378"/>
        <dbReference type="ChEBI" id="CHEBI:57856"/>
        <dbReference type="ChEBI" id="CHEBI:59789"/>
        <dbReference type="ChEBI" id="CHEBI:85452"/>
        <dbReference type="ChEBI" id="CHEBI:85454"/>
        <dbReference type="EC" id="2.1.1.37"/>
    </reaction>
</comment>
<evidence type="ECO:0000256" key="5">
    <source>
        <dbReference type="ARBA" id="ARBA00022747"/>
    </source>
</evidence>
<evidence type="ECO:0000313" key="8">
    <source>
        <dbReference type="EMBL" id="QNT58630.1"/>
    </source>
</evidence>
<dbReference type="EMBL" id="CP060414">
    <property type="protein sequence ID" value="QNT59197.1"/>
    <property type="molecule type" value="Genomic_DNA"/>
</dbReference>
<sequence>MQKHRQNPPSAACLPASAASISDSSRQDSQPTGRSRLPTCHAPCSPTDSRTPNNSPMSVPACPSCGALTSSSADFPAKTYPPQEKGAGLAGERTGLFFDAMRIVSALKPRRLVLENVTGLLNSNSGQDFQTVVQSLAQCGYLGYRRVLDARYFGVPTKRRRVFLVPDWEKCPPLSLWLTPDQLTDRPARRQQIAPGRTHTQLYLQASPAGRISTSRVATSALLPTDGVRWLSGGERLQIMGFAKDWMRPTLQKLGLPETPLCRKSHVGSLKNSSPHSD</sequence>
<dbReference type="InterPro" id="IPR001525">
    <property type="entry name" value="C5_MeTfrase"/>
</dbReference>
<dbReference type="AlphaFoldDB" id="A0A7H1MC32"/>
<dbReference type="GO" id="GO:0044027">
    <property type="term" value="P:negative regulation of gene expression via chromosomal CpG island methylation"/>
    <property type="evidence" value="ECO:0007669"/>
    <property type="project" value="TreeGrafter"/>
</dbReference>
<dbReference type="InterPro" id="IPR029063">
    <property type="entry name" value="SAM-dependent_MTases_sf"/>
</dbReference>